<feature type="transmembrane region" description="Helical" evidence="6">
    <location>
        <begin position="265"/>
        <end position="284"/>
    </location>
</feature>
<dbReference type="InterPro" id="IPR037185">
    <property type="entry name" value="EmrE-like"/>
</dbReference>
<keyword evidence="9" id="KW-1185">Reference proteome</keyword>
<feature type="transmembrane region" description="Helical" evidence="6">
    <location>
        <begin position="30"/>
        <end position="51"/>
    </location>
</feature>
<comment type="caution">
    <text evidence="8">The sequence shown here is derived from an EMBL/GenBank/DDBJ whole genome shotgun (WGS) entry which is preliminary data.</text>
</comment>
<gene>
    <name evidence="8" type="ORF">J0A65_23125</name>
</gene>
<dbReference type="PANTHER" id="PTHR32322">
    <property type="entry name" value="INNER MEMBRANE TRANSPORTER"/>
    <property type="match status" value="1"/>
</dbReference>
<name>A0ABS3D2E7_9ALTE</name>
<dbReference type="RefSeq" id="WP_206596647.1">
    <property type="nucleotide sequence ID" value="NZ_JAFKCS010000181.1"/>
</dbReference>
<sequence>MWVGALCALIAGMMWGLVFIGPLLLPDYPALLISIGRYLAYGLIALPLAWLDRAALLKLSRNDWLVAALLSAVGNFLYYFCLASSIQRTGGALSTMIIGTLPVVIAVAANLQRAAQATRLPWMKLLPSTALIIIGVICVNQAELGGRLGHEGFDQWSYGFGVLLAIAAVACWTWYPLRNADWLRENSSGSARTWATAQGIVTLPMAIIGLLCLWSFFAIQDGDFEMPLGPEPGYFILVIVVMALFSSWLATVCWNEASRRLPPALVGQLIVLETLAAMAYLFIWRGDVPGITTLSGMVVLIVGVLIALKKSRAL</sequence>
<feature type="transmembrane region" description="Helical" evidence="6">
    <location>
        <begin position="92"/>
        <end position="111"/>
    </location>
</feature>
<evidence type="ECO:0000256" key="2">
    <source>
        <dbReference type="ARBA" id="ARBA00007362"/>
    </source>
</evidence>
<dbReference type="SUPFAM" id="SSF103481">
    <property type="entry name" value="Multidrug resistance efflux transporter EmrE"/>
    <property type="match status" value="2"/>
</dbReference>
<keyword evidence="3 6" id="KW-0812">Transmembrane</keyword>
<comment type="subcellular location">
    <subcellularLocation>
        <location evidence="1">Membrane</location>
        <topology evidence="1">Multi-pass membrane protein</topology>
    </subcellularLocation>
</comment>
<evidence type="ECO:0000259" key="7">
    <source>
        <dbReference type="Pfam" id="PF00892"/>
    </source>
</evidence>
<dbReference type="Proteomes" id="UP000663992">
    <property type="component" value="Unassembled WGS sequence"/>
</dbReference>
<dbReference type="InterPro" id="IPR050638">
    <property type="entry name" value="AA-Vitamin_Transporters"/>
</dbReference>
<proteinExistence type="inferred from homology"/>
<keyword evidence="4 6" id="KW-1133">Transmembrane helix</keyword>
<dbReference type="InterPro" id="IPR000620">
    <property type="entry name" value="EamA_dom"/>
</dbReference>
<feature type="transmembrane region" description="Helical" evidence="6">
    <location>
        <begin position="196"/>
        <end position="219"/>
    </location>
</feature>
<organism evidence="8 9">
    <name type="scientific">Bowmanella yangjiangensis</name>
    <dbReference type="NCBI Taxonomy" id="2811230"/>
    <lineage>
        <taxon>Bacteria</taxon>
        <taxon>Pseudomonadati</taxon>
        <taxon>Pseudomonadota</taxon>
        <taxon>Gammaproteobacteria</taxon>
        <taxon>Alteromonadales</taxon>
        <taxon>Alteromonadaceae</taxon>
        <taxon>Bowmanella</taxon>
    </lineage>
</organism>
<reference evidence="8 9" key="1">
    <citation type="submission" date="2021-03" db="EMBL/GenBank/DDBJ databases">
        <title>novel species isolated from a fishpond in China.</title>
        <authorList>
            <person name="Lu H."/>
            <person name="Cai Z."/>
        </authorList>
    </citation>
    <scope>NUCLEOTIDE SEQUENCE [LARGE SCALE GENOMIC DNA]</scope>
    <source>
        <strain evidence="8 9">Y57</strain>
    </source>
</reference>
<evidence type="ECO:0000256" key="6">
    <source>
        <dbReference type="SAM" id="Phobius"/>
    </source>
</evidence>
<dbReference type="EMBL" id="JAFKCS010000181">
    <property type="protein sequence ID" value="MBN7822775.1"/>
    <property type="molecule type" value="Genomic_DNA"/>
</dbReference>
<accession>A0ABS3D2E7</accession>
<dbReference type="Pfam" id="PF00892">
    <property type="entry name" value="EamA"/>
    <property type="match status" value="1"/>
</dbReference>
<feature type="transmembrane region" description="Helical" evidence="6">
    <location>
        <begin position="123"/>
        <end position="144"/>
    </location>
</feature>
<feature type="transmembrane region" description="Helical" evidence="6">
    <location>
        <begin position="63"/>
        <end position="86"/>
    </location>
</feature>
<feature type="domain" description="EamA" evidence="7">
    <location>
        <begin position="3"/>
        <end position="140"/>
    </location>
</feature>
<keyword evidence="5 6" id="KW-0472">Membrane</keyword>
<evidence type="ECO:0000256" key="1">
    <source>
        <dbReference type="ARBA" id="ARBA00004141"/>
    </source>
</evidence>
<feature type="transmembrane region" description="Helical" evidence="6">
    <location>
        <begin position="156"/>
        <end position="175"/>
    </location>
</feature>
<protein>
    <submittedName>
        <fullName evidence="8">DMT family transporter</fullName>
    </submittedName>
</protein>
<evidence type="ECO:0000256" key="5">
    <source>
        <dbReference type="ARBA" id="ARBA00023136"/>
    </source>
</evidence>
<evidence type="ECO:0000313" key="8">
    <source>
        <dbReference type="EMBL" id="MBN7822775.1"/>
    </source>
</evidence>
<evidence type="ECO:0000256" key="3">
    <source>
        <dbReference type="ARBA" id="ARBA00022692"/>
    </source>
</evidence>
<feature type="transmembrane region" description="Helical" evidence="6">
    <location>
        <begin position="290"/>
        <end position="308"/>
    </location>
</feature>
<evidence type="ECO:0000313" key="9">
    <source>
        <dbReference type="Proteomes" id="UP000663992"/>
    </source>
</evidence>
<feature type="transmembrane region" description="Helical" evidence="6">
    <location>
        <begin position="234"/>
        <end position="253"/>
    </location>
</feature>
<dbReference type="PANTHER" id="PTHR32322:SF2">
    <property type="entry name" value="EAMA DOMAIN-CONTAINING PROTEIN"/>
    <property type="match status" value="1"/>
</dbReference>
<evidence type="ECO:0000256" key="4">
    <source>
        <dbReference type="ARBA" id="ARBA00022989"/>
    </source>
</evidence>
<comment type="similarity">
    <text evidence="2">Belongs to the EamA transporter family.</text>
</comment>